<dbReference type="AlphaFoldDB" id="A0A537J5X8"/>
<dbReference type="GO" id="GO:0017168">
    <property type="term" value="F:5-oxoprolinase (ATP-hydrolyzing) activity"/>
    <property type="evidence" value="ECO:0007669"/>
    <property type="project" value="TreeGrafter"/>
</dbReference>
<evidence type="ECO:0000259" key="1">
    <source>
        <dbReference type="Pfam" id="PF05378"/>
    </source>
</evidence>
<feature type="domain" description="Hydantoinase/oxoprolinase N-terminal" evidence="1">
    <location>
        <begin position="3"/>
        <end position="147"/>
    </location>
</feature>
<dbReference type="GO" id="GO:0005829">
    <property type="term" value="C:cytosol"/>
    <property type="evidence" value="ECO:0007669"/>
    <property type="project" value="TreeGrafter"/>
</dbReference>
<evidence type="ECO:0000313" key="2">
    <source>
        <dbReference type="EMBL" id="TMI78951.1"/>
    </source>
</evidence>
<dbReference type="SUPFAM" id="SSF53067">
    <property type="entry name" value="Actin-like ATPase domain"/>
    <property type="match status" value="1"/>
</dbReference>
<dbReference type="GO" id="GO:0006749">
    <property type="term" value="P:glutathione metabolic process"/>
    <property type="evidence" value="ECO:0007669"/>
    <property type="project" value="TreeGrafter"/>
</dbReference>
<dbReference type="EMBL" id="VBAN01000371">
    <property type="protein sequence ID" value="TMI78951.1"/>
    <property type="molecule type" value="Genomic_DNA"/>
</dbReference>
<name>A0A537J5X8_9BACT</name>
<dbReference type="PANTHER" id="PTHR11365">
    <property type="entry name" value="5-OXOPROLINASE RELATED"/>
    <property type="match status" value="1"/>
</dbReference>
<dbReference type="Gene3D" id="3.30.420.40">
    <property type="match status" value="1"/>
</dbReference>
<sequence length="149" mass="15848">MFRIGIDVGGTFTDLVAIDEAGRVALTKAASTPDDPSRGIIEGLGLLAGELGRDLATLLAETDRLVHGTTVATNALIERTGARVGLLTTGGHRDVLEMREGLKEDRYNLRMPPPVPLVPRALRIGIRERIRFDGTAAVPLSRASVEAGI</sequence>
<organism evidence="2 3">
    <name type="scientific">Candidatus Segetimicrobium genomatis</name>
    <dbReference type="NCBI Taxonomy" id="2569760"/>
    <lineage>
        <taxon>Bacteria</taxon>
        <taxon>Bacillati</taxon>
        <taxon>Candidatus Sysuimicrobiota</taxon>
        <taxon>Candidatus Sysuimicrobiia</taxon>
        <taxon>Candidatus Sysuimicrobiales</taxon>
        <taxon>Candidatus Segetimicrobiaceae</taxon>
        <taxon>Candidatus Segetimicrobium</taxon>
    </lineage>
</organism>
<dbReference type="InterPro" id="IPR043129">
    <property type="entry name" value="ATPase_NBD"/>
</dbReference>
<dbReference type="InterPro" id="IPR045079">
    <property type="entry name" value="Oxoprolinase-like"/>
</dbReference>
<dbReference type="Proteomes" id="UP000318093">
    <property type="component" value="Unassembled WGS sequence"/>
</dbReference>
<protein>
    <submittedName>
        <fullName evidence="2">Hydantoinase/oxoprolinase family protein</fullName>
    </submittedName>
</protein>
<gene>
    <name evidence="2" type="ORF">E6H03_11165</name>
</gene>
<proteinExistence type="predicted"/>
<reference evidence="2 3" key="1">
    <citation type="journal article" date="2019" name="Nat. Microbiol.">
        <title>Mediterranean grassland soil C-N compound turnover is dependent on rainfall and depth, and is mediated by genomically divergent microorganisms.</title>
        <authorList>
            <person name="Diamond S."/>
            <person name="Andeer P.F."/>
            <person name="Li Z."/>
            <person name="Crits-Christoph A."/>
            <person name="Burstein D."/>
            <person name="Anantharaman K."/>
            <person name="Lane K.R."/>
            <person name="Thomas B.C."/>
            <person name="Pan C."/>
            <person name="Northen T.R."/>
            <person name="Banfield J.F."/>
        </authorList>
    </citation>
    <scope>NUCLEOTIDE SEQUENCE [LARGE SCALE GENOMIC DNA]</scope>
    <source>
        <strain evidence="2">NP_6</strain>
    </source>
</reference>
<evidence type="ECO:0000313" key="3">
    <source>
        <dbReference type="Proteomes" id="UP000318093"/>
    </source>
</evidence>
<dbReference type="InterPro" id="IPR008040">
    <property type="entry name" value="Hydant_A_N"/>
</dbReference>
<comment type="caution">
    <text evidence="2">The sequence shown here is derived from an EMBL/GenBank/DDBJ whole genome shotgun (WGS) entry which is preliminary data.</text>
</comment>
<dbReference type="Pfam" id="PF05378">
    <property type="entry name" value="Hydant_A_N"/>
    <property type="match status" value="1"/>
</dbReference>
<accession>A0A537J5X8</accession>
<dbReference type="PANTHER" id="PTHR11365:SF23">
    <property type="entry name" value="HYPOTHETICAL 5-OXOPROLINASE (EUROFUNG)-RELATED"/>
    <property type="match status" value="1"/>
</dbReference>
<feature type="non-terminal residue" evidence="2">
    <location>
        <position position="149"/>
    </location>
</feature>